<dbReference type="RefSeq" id="WP_188224174.1">
    <property type="nucleotide sequence ID" value="NZ_JACVXD010000008.1"/>
</dbReference>
<evidence type="ECO:0000313" key="3">
    <source>
        <dbReference type="Proteomes" id="UP000621516"/>
    </source>
</evidence>
<evidence type="ECO:0000259" key="1">
    <source>
        <dbReference type="Pfam" id="PF08885"/>
    </source>
</evidence>
<name>A0A8J6UAN0_9FLAO</name>
<proteinExistence type="predicted"/>
<feature type="domain" description="GSCFA" evidence="1">
    <location>
        <begin position="23"/>
        <end position="257"/>
    </location>
</feature>
<sequence length="315" mass="36959">MKFQTEIPLKQQTDNLIDYHSNLLLLGSCFVENIGEKFNYFKFKSLQNPFGILFNPKAIETLISRAVQNKKYTESDLIFHNEQWHCFDAHSKLSDTSKENLLDSLNEALHRTQERMHQATHIIVTLGTAWVYRFKETEAFVANCHKVPQNQFDKVLLTTDEVRESLISIKTMVQAANPKATIIFTVSPVRHIKDGYVQNTRSKSHLISAIHQLVNKKDVFYFPSYEIMMDELRDYRFYNDDMLHPSALAVNYVWEKFSSVWISNKAQETMGMVRDIQKGMQHKPFNPDSEAHKTFLKRLDEKKEMVQSRFDHIKF</sequence>
<dbReference type="PROSITE" id="PS51257">
    <property type="entry name" value="PROKAR_LIPOPROTEIN"/>
    <property type="match status" value="1"/>
</dbReference>
<keyword evidence="3" id="KW-1185">Reference proteome</keyword>
<dbReference type="GO" id="GO:0016788">
    <property type="term" value="F:hydrolase activity, acting on ester bonds"/>
    <property type="evidence" value="ECO:0007669"/>
    <property type="project" value="UniProtKB-ARBA"/>
</dbReference>
<dbReference type="EMBL" id="JACVXD010000008">
    <property type="protein sequence ID" value="MBD0824876.1"/>
    <property type="molecule type" value="Genomic_DNA"/>
</dbReference>
<protein>
    <submittedName>
        <fullName evidence="2">GSCFA domain-containing protein</fullName>
    </submittedName>
</protein>
<dbReference type="Pfam" id="PF08885">
    <property type="entry name" value="GSCFA"/>
    <property type="match status" value="1"/>
</dbReference>
<dbReference type="Gene3D" id="3.40.50.1110">
    <property type="entry name" value="SGNH hydrolase"/>
    <property type="match status" value="1"/>
</dbReference>
<reference evidence="2 3" key="1">
    <citation type="journal article" date="2018" name="J. Microbiol.">
        <title>Aestuariibaculum marinum sp. nov., a marine bacterium isolated from seawater in South Korea.</title>
        <authorList>
            <person name="Choi J."/>
            <person name="Lee D."/>
            <person name="Jang J.H."/>
            <person name="Cha S."/>
            <person name="Seo T."/>
        </authorList>
    </citation>
    <scope>NUCLEOTIDE SEQUENCE [LARGE SCALE GENOMIC DNA]</scope>
    <source>
        <strain evidence="2 3">IP7</strain>
    </source>
</reference>
<evidence type="ECO:0000313" key="2">
    <source>
        <dbReference type="EMBL" id="MBD0824876.1"/>
    </source>
</evidence>
<accession>A0A8J6UAN0</accession>
<gene>
    <name evidence="2" type="ORF">ICJ85_12700</name>
</gene>
<dbReference type="Proteomes" id="UP000621516">
    <property type="component" value="Unassembled WGS sequence"/>
</dbReference>
<comment type="caution">
    <text evidence="2">The sequence shown here is derived from an EMBL/GenBank/DDBJ whole genome shotgun (WGS) entry which is preliminary data.</text>
</comment>
<dbReference type="InterPro" id="IPR036514">
    <property type="entry name" value="SGNH_hydro_sf"/>
</dbReference>
<organism evidence="2 3">
    <name type="scientific">Aestuariibaculum marinum</name>
    <dbReference type="NCBI Taxonomy" id="2683592"/>
    <lineage>
        <taxon>Bacteria</taxon>
        <taxon>Pseudomonadati</taxon>
        <taxon>Bacteroidota</taxon>
        <taxon>Flavobacteriia</taxon>
        <taxon>Flavobacteriales</taxon>
        <taxon>Flavobacteriaceae</taxon>
    </lineage>
</organism>
<dbReference type="SUPFAM" id="SSF52266">
    <property type="entry name" value="SGNH hydrolase"/>
    <property type="match status" value="1"/>
</dbReference>
<dbReference type="InterPro" id="IPR014982">
    <property type="entry name" value="GSCFA"/>
</dbReference>
<dbReference type="AlphaFoldDB" id="A0A8J6UAN0"/>